<evidence type="ECO:0000313" key="2">
    <source>
        <dbReference type="EMBL" id="RIA79348.1"/>
    </source>
</evidence>
<feature type="domain" description="SMC hinge" evidence="1">
    <location>
        <begin position="14"/>
        <end position="87"/>
    </location>
</feature>
<comment type="caution">
    <text evidence="2">The sequence shown here is derived from an EMBL/GenBank/DDBJ whole genome shotgun (WGS) entry which is preliminary data.</text>
</comment>
<dbReference type="InterPro" id="IPR010935">
    <property type="entry name" value="SMC_hinge"/>
</dbReference>
<dbReference type="InterPro" id="IPR036277">
    <property type="entry name" value="SMC_hinge_sf"/>
</dbReference>
<reference evidence="2 3" key="1">
    <citation type="submission" date="2018-06" db="EMBL/GenBank/DDBJ databases">
        <title>Comparative genomics reveals the genomic features of Rhizophagus irregularis, R. cerebriforme, R. diaphanum and Gigaspora rosea, and their symbiotic lifestyle signature.</title>
        <authorList>
            <person name="Morin E."/>
            <person name="San Clemente H."/>
            <person name="Chen E.C.H."/>
            <person name="De La Providencia I."/>
            <person name="Hainaut M."/>
            <person name="Kuo A."/>
            <person name="Kohler A."/>
            <person name="Murat C."/>
            <person name="Tang N."/>
            <person name="Roy S."/>
            <person name="Loubradou J."/>
            <person name="Henrissat B."/>
            <person name="Grigoriev I.V."/>
            <person name="Corradi N."/>
            <person name="Roux C."/>
            <person name="Martin F.M."/>
        </authorList>
    </citation>
    <scope>NUCLEOTIDE SEQUENCE [LARGE SCALE GENOMIC DNA]</scope>
    <source>
        <strain evidence="2 3">DAOM 227022</strain>
    </source>
</reference>
<dbReference type="Pfam" id="PF06470">
    <property type="entry name" value="SMC_hinge"/>
    <property type="match status" value="1"/>
</dbReference>
<evidence type="ECO:0000313" key="3">
    <source>
        <dbReference type="Proteomes" id="UP000265703"/>
    </source>
</evidence>
<feature type="non-terminal residue" evidence="2">
    <location>
        <position position="1"/>
    </location>
</feature>
<evidence type="ECO:0000259" key="1">
    <source>
        <dbReference type="Pfam" id="PF06470"/>
    </source>
</evidence>
<organism evidence="2 3">
    <name type="scientific">Glomus cerebriforme</name>
    <dbReference type="NCBI Taxonomy" id="658196"/>
    <lineage>
        <taxon>Eukaryota</taxon>
        <taxon>Fungi</taxon>
        <taxon>Fungi incertae sedis</taxon>
        <taxon>Mucoromycota</taxon>
        <taxon>Glomeromycotina</taxon>
        <taxon>Glomeromycetes</taxon>
        <taxon>Glomerales</taxon>
        <taxon>Glomeraceae</taxon>
        <taxon>Glomus</taxon>
    </lineage>
</organism>
<dbReference type="GO" id="GO:0005694">
    <property type="term" value="C:chromosome"/>
    <property type="evidence" value="ECO:0007669"/>
    <property type="project" value="InterPro"/>
</dbReference>
<dbReference type="GO" id="GO:0005524">
    <property type="term" value="F:ATP binding"/>
    <property type="evidence" value="ECO:0007669"/>
    <property type="project" value="InterPro"/>
</dbReference>
<dbReference type="Gene3D" id="1.20.1060.20">
    <property type="match status" value="1"/>
</dbReference>
<dbReference type="AlphaFoldDB" id="A0A397S082"/>
<proteinExistence type="predicted"/>
<dbReference type="Proteomes" id="UP000265703">
    <property type="component" value="Unassembled WGS sequence"/>
</dbReference>
<dbReference type="OrthoDB" id="10255539at2759"/>
<dbReference type="SUPFAM" id="SSF75553">
    <property type="entry name" value="Smc hinge domain"/>
    <property type="match status" value="1"/>
</dbReference>
<keyword evidence="3" id="KW-1185">Reference proteome</keyword>
<protein>
    <recommendedName>
        <fullName evidence="1">SMC hinge domain-containing protein</fullName>
    </recommendedName>
</protein>
<accession>A0A397S082</accession>
<dbReference type="EMBL" id="QKYT01001352">
    <property type="protein sequence ID" value="RIA79348.1"/>
    <property type="molecule type" value="Genomic_DNA"/>
</dbReference>
<gene>
    <name evidence="2" type="ORF">C1645_840905</name>
</gene>
<name>A0A397S082_9GLOM</name>
<dbReference type="GO" id="GO:0051276">
    <property type="term" value="P:chromosome organization"/>
    <property type="evidence" value="ECO:0007669"/>
    <property type="project" value="InterPro"/>
</dbReference>
<sequence length="116" mass="13466">EQNKRVRRGNFCQIQGRVVELISVQDEKYLNALDISGRRLYDVVVENDEVATQPIKEENLQECENFIPLNMIQTYKISSERDTNTFLRITTDTSILELKRIQNIAPGKVNQNVNQI</sequence>